<proteinExistence type="predicted"/>
<evidence type="ECO:0000313" key="4">
    <source>
        <dbReference type="Proteomes" id="UP001596978"/>
    </source>
</evidence>
<dbReference type="InterPro" id="IPR041698">
    <property type="entry name" value="Methyltransf_25"/>
</dbReference>
<name>A0ABW3CWS6_9FLAO</name>
<feature type="domain" description="Methyltransferase" evidence="2">
    <location>
        <begin position="44"/>
        <end position="133"/>
    </location>
</feature>
<keyword evidence="3" id="KW-0489">Methyltransferase</keyword>
<organism evidence="3 4">
    <name type="scientific">Sungkyunkwania multivorans</name>
    <dbReference type="NCBI Taxonomy" id="1173618"/>
    <lineage>
        <taxon>Bacteria</taxon>
        <taxon>Pseudomonadati</taxon>
        <taxon>Bacteroidota</taxon>
        <taxon>Flavobacteriia</taxon>
        <taxon>Flavobacteriales</taxon>
        <taxon>Flavobacteriaceae</taxon>
        <taxon>Sungkyunkwania</taxon>
    </lineage>
</organism>
<evidence type="ECO:0000313" key="3">
    <source>
        <dbReference type="EMBL" id="MFD0861287.1"/>
    </source>
</evidence>
<dbReference type="GO" id="GO:0032259">
    <property type="term" value="P:methylation"/>
    <property type="evidence" value="ECO:0007669"/>
    <property type="project" value="UniProtKB-KW"/>
</dbReference>
<keyword evidence="1 3" id="KW-0808">Transferase</keyword>
<protein>
    <submittedName>
        <fullName evidence="3">Class I SAM-dependent methyltransferase</fullName>
        <ecNumber evidence="3">2.1.-.-</ecNumber>
    </submittedName>
</protein>
<gene>
    <name evidence="3" type="ORF">ACFQ1M_03640</name>
</gene>
<reference evidence="4" key="1">
    <citation type="journal article" date="2019" name="Int. J. Syst. Evol. Microbiol.">
        <title>The Global Catalogue of Microorganisms (GCM) 10K type strain sequencing project: providing services to taxonomists for standard genome sequencing and annotation.</title>
        <authorList>
            <consortium name="The Broad Institute Genomics Platform"/>
            <consortium name="The Broad Institute Genome Sequencing Center for Infectious Disease"/>
            <person name="Wu L."/>
            <person name="Ma J."/>
        </authorList>
    </citation>
    <scope>NUCLEOTIDE SEQUENCE [LARGE SCALE GENOMIC DNA]</scope>
    <source>
        <strain evidence="4">CCUG 62952</strain>
    </source>
</reference>
<dbReference type="EC" id="2.1.-.-" evidence="3"/>
<dbReference type="SUPFAM" id="SSF53335">
    <property type="entry name" value="S-adenosyl-L-methionine-dependent methyltransferases"/>
    <property type="match status" value="1"/>
</dbReference>
<dbReference type="InterPro" id="IPR029063">
    <property type="entry name" value="SAM-dependent_MTases_sf"/>
</dbReference>
<accession>A0ABW3CWS6</accession>
<evidence type="ECO:0000256" key="1">
    <source>
        <dbReference type="ARBA" id="ARBA00022679"/>
    </source>
</evidence>
<keyword evidence="4" id="KW-1185">Reference proteome</keyword>
<dbReference type="Proteomes" id="UP001596978">
    <property type="component" value="Unassembled WGS sequence"/>
</dbReference>
<dbReference type="CDD" id="cd02440">
    <property type="entry name" value="AdoMet_MTases"/>
    <property type="match status" value="1"/>
</dbReference>
<evidence type="ECO:0000259" key="2">
    <source>
        <dbReference type="Pfam" id="PF13649"/>
    </source>
</evidence>
<comment type="caution">
    <text evidence="3">The sequence shown here is derived from an EMBL/GenBank/DDBJ whole genome shotgun (WGS) entry which is preliminary data.</text>
</comment>
<dbReference type="GO" id="GO:0008168">
    <property type="term" value="F:methyltransferase activity"/>
    <property type="evidence" value="ECO:0007669"/>
    <property type="project" value="UniProtKB-KW"/>
</dbReference>
<dbReference type="EMBL" id="JBHTJH010000004">
    <property type="protein sequence ID" value="MFD0861287.1"/>
    <property type="molecule type" value="Genomic_DNA"/>
</dbReference>
<dbReference type="Gene3D" id="3.40.50.150">
    <property type="entry name" value="Vaccinia Virus protein VP39"/>
    <property type="match status" value="1"/>
</dbReference>
<dbReference type="RefSeq" id="WP_386404016.1">
    <property type="nucleotide sequence ID" value="NZ_JBHTJH010000004.1"/>
</dbReference>
<sequence>MNNEAVKEWYNNFSNKQSTIGVNVRHYTIMNYLIDAGLKKDHNILEIGCGIGTLTSLIAKYVKGEIVATDISDKSIQLARENLGKRKNIDFVVTDMNSFEYPEMFDFVVLPDVLEHIPSQDHAQLFECISKLMHDESIIVIHIPHPTALDYIRQHTPEKLQIIDQSLQADMIMETVYAKDLILVHYEAYSLTNEQPDYVLIKLKKKLPYKIFDPLKKKRIIYKKMLARIKFAIARF</sequence>
<dbReference type="Pfam" id="PF13649">
    <property type="entry name" value="Methyltransf_25"/>
    <property type="match status" value="1"/>
</dbReference>
<dbReference type="PANTHER" id="PTHR43861">
    <property type="entry name" value="TRANS-ACONITATE 2-METHYLTRANSFERASE-RELATED"/>
    <property type="match status" value="1"/>
</dbReference>